<evidence type="ECO:0000256" key="9">
    <source>
        <dbReference type="SAM" id="MobiDB-lite"/>
    </source>
</evidence>
<dbReference type="GO" id="GO:0015926">
    <property type="term" value="F:glucosidase activity"/>
    <property type="evidence" value="ECO:0007669"/>
    <property type="project" value="TreeGrafter"/>
</dbReference>
<feature type="region of interest" description="Disordered" evidence="9">
    <location>
        <begin position="658"/>
        <end position="685"/>
    </location>
</feature>
<dbReference type="FunFam" id="2.60.120.200:FF:000259">
    <property type="entry name" value="Chromosome 9, whole genome shotgun sequence"/>
    <property type="match status" value="1"/>
</dbReference>
<keyword evidence="4" id="KW-0735">Signal-anchor</keyword>
<evidence type="ECO:0000256" key="4">
    <source>
        <dbReference type="ARBA" id="ARBA00022968"/>
    </source>
</evidence>
<keyword evidence="7" id="KW-0325">Glycoprotein</keyword>
<keyword evidence="5 10" id="KW-1133">Transmembrane helix</keyword>
<evidence type="ECO:0000256" key="1">
    <source>
        <dbReference type="ARBA" id="ARBA00004606"/>
    </source>
</evidence>
<comment type="subcellular location">
    <subcellularLocation>
        <location evidence="1">Membrane</location>
        <topology evidence="1">Single-pass type II membrane protein</topology>
    </subcellularLocation>
</comment>
<dbReference type="STRING" id="1569628.A0A316UIN5"/>
<dbReference type="AlphaFoldDB" id="A0A316UIN5"/>
<reference evidence="12 13" key="1">
    <citation type="journal article" date="2018" name="Mol. Biol. Evol.">
        <title>Broad Genomic Sampling Reveals a Smut Pathogenic Ancestry of the Fungal Clade Ustilaginomycotina.</title>
        <authorList>
            <person name="Kijpornyongpan T."/>
            <person name="Mondo S.J."/>
            <person name="Barry K."/>
            <person name="Sandor L."/>
            <person name="Lee J."/>
            <person name="Lipzen A."/>
            <person name="Pangilinan J."/>
            <person name="LaButti K."/>
            <person name="Hainaut M."/>
            <person name="Henrissat B."/>
            <person name="Grigoriev I.V."/>
            <person name="Spatafora J.W."/>
            <person name="Aime M.C."/>
        </authorList>
    </citation>
    <scope>NUCLEOTIDE SEQUENCE [LARGE SCALE GENOMIC DNA]</scope>
    <source>
        <strain evidence="12 13">MCA 5214</strain>
    </source>
</reference>
<sequence length="685" mass="75832">MQPRDSHLEHCDRGPIWEELDEDDALLRTPVSSRSSSQQLVISVRFSPRSSHRRQRGTPAPLPTARQPRPSLQRDSTLSTNRYSHVSSIRHSVATFLSYDSTDWAVLARASPPPLDSSDPNEPEEDDWLHDPHLFAKHKKWTRRSRWFSTRAIVDFGVLLLLFAGIVFIFLGYPVLTALFLSPTSKLGGFGLGGTNGSGQVPEGPLNRDGLIDRDTPKSAYWRRGIDDPSKRYRLVYSDEFETDGRSFWPGDDPFWEALDLHYWATGNYEWYSPDAITTREGALQITLSEHVSHNLNFRGGMLQSWNKFCFTGGYVAASVRLPGTASRGGTWPAVWAMGNLGRAGYGATLEGTWPYAYEGCDVGTLPNQTTWDGKPTAALTGGSVTFNKKHKSNALSFLPGQRLSACTCPNDDHPGPRLKDGSWRGRSAPEIDVFEAQVSSSRLQVSQSGQFAPFNMYYEPTNTTAPAWRFWQQGARVNSYTGEVNQQSMSGVTPAVQEAVQRGGDGSFAEYGFEYRPGSDGYITWTSGGKPSWSLLPQALAPDTVANISARSVSQEPMYLILNLGLSDSFGKIDWDGMEFPYVMSVDWVRVYQEEGKENVGCDPKDWPTKGYIQRHYAAYTNPNLTIWGSTSSKGGYGADWPRNRLQPGGCSAPVSKLPGSPTHPIGKAPIRSTDVAANWEKPA</sequence>
<dbReference type="GO" id="GO:0006078">
    <property type="term" value="P:(1-&gt;6)-beta-D-glucan biosynthetic process"/>
    <property type="evidence" value="ECO:0007669"/>
    <property type="project" value="TreeGrafter"/>
</dbReference>
<dbReference type="InterPro" id="IPR000757">
    <property type="entry name" value="Beta-glucanase-like"/>
</dbReference>
<evidence type="ECO:0000256" key="5">
    <source>
        <dbReference type="ARBA" id="ARBA00022989"/>
    </source>
</evidence>
<dbReference type="Gene3D" id="2.60.120.200">
    <property type="match status" value="2"/>
</dbReference>
<evidence type="ECO:0000313" key="13">
    <source>
        <dbReference type="Proteomes" id="UP000245884"/>
    </source>
</evidence>
<dbReference type="PANTHER" id="PTHR31361:SF1">
    <property type="entry name" value="BETA-GLUCAN SYNTHESIS-ASSOCIATED PROTEIN KRE6-RELATED"/>
    <property type="match status" value="1"/>
</dbReference>
<feature type="domain" description="GH16" evidence="11">
    <location>
        <begin position="221"/>
        <end position="598"/>
    </location>
</feature>
<keyword evidence="13" id="KW-1185">Reference proteome</keyword>
<evidence type="ECO:0000256" key="2">
    <source>
        <dbReference type="ARBA" id="ARBA00010962"/>
    </source>
</evidence>
<dbReference type="GO" id="GO:0005789">
    <property type="term" value="C:endoplasmic reticulum membrane"/>
    <property type="evidence" value="ECO:0007669"/>
    <property type="project" value="TreeGrafter"/>
</dbReference>
<dbReference type="PANTHER" id="PTHR31361">
    <property type="entry name" value="BETA-GLUCAN SYNTHESIS-ASSOCIATED PROTEIN KRE6-RELATED"/>
    <property type="match status" value="1"/>
</dbReference>
<dbReference type="GO" id="GO:0005886">
    <property type="term" value="C:plasma membrane"/>
    <property type="evidence" value="ECO:0007669"/>
    <property type="project" value="TreeGrafter"/>
</dbReference>
<gene>
    <name evidence="12" type="ORF">BDZ90DRAFT_224318</name>
</gene>
<evidence type="ECO:0000256" key="6">
    <source>
        <dbReference type="ARBA" id="ARBA00023136"/>
    </source>
</evidence>
<keyword evidence="3 10" id="KW-0812">Transmembrane</keyword>
<keyword evidence="8" id="KW-0961">Cell wall biogenesis/degradation</keyword>
<dbReference type="GeneID" id="37026432"/>
<dbReference type="EMBL" id="KZ819679">
    <property type="protein sequence ID" value="PWN24774.1"/>
    <property type="molecule type" value="Genomic_DNA"/>
</dbReference>
<dbReference type="InterPro" id="IPR005629">
    <property type="entry name" value="Skn1/Kre6/Sbg1"/>
</dbReference>
<evidence type="ECO:0000256" key="3">
    <source>
        <dbReference type="ARBA" id="ARBA00022692"/>
    </source>
</evidence>
<protein>
    <submittedName>
        <fullName evidence="12">Concanavalin A-like lectin/glucanase</fullName>
    </submittedName>
</protein>
<dbReference type="SUPFAM" id="SSF49899">
    <property type="entry name" value="Concanavalin A-like lectins/glucanases"/>
    <property type="match status" value="1"/>
</dbReference>
<dbReference type="GO" id="GO:0031505">
    <property type="term" value="P:fungal-type cell wall organization"/>
    <property type="evidence" value="ECO:0007669"/>
    <property type="project" value="TreeGrafter"/>
</dbReference>
<dbReference type="Pfam" id="PF03935">
    <property type="entry name" value="SKN1_KRE6_Sbg1"/>
    <property type="match status" value="1"/>
</dbReference>
<evidence type="ECO:0000256" key="8">
    <source>
        <dbReference type="ARBA" id="ARBA00023316"/>
    </source>
</evidence>
<dbReference type="FunFam" id="2.60.120.200:FF:000135">
    <property type="entry name" value="Related to KRE6-glucan synthase subunit"/>
    <property type="match status" value="1"/>
</dbReference>
<accession>A0A316UIN5</accession>
<dbReference type="Proteomes" id="UP000245884">
    <property type="component" value="Unassembled WGS sequence"/>
</dbReference>
<dbReference type="GO" id="GO:0030246">
    <property type="term" value="F:carbohydrate binding"/>
    <property type="evidence" value="ECO:0007669"/>
    <property type="project" value="UniProtKB-KW"/>
</dbReference>
<feature type="transmembrane region" description="Helical" evidence="10">
    <location>
        <begin position="153"/>
        <end position="176"/>
    </location>
</feature>
<proteinExistence type="inferred from homology"/>
<dbReference type="InterPro" id="IPR013320">
    <property type="entry name" value="ConA-like_dom_sf"/>
</dbReference>
<dbReference type="OrthoDB" id="412647at2759"/>
<feature type="region of interest" description="Disordered" evidence="9">
    <location>
        <begin position="29"/>
        <end position="79"/>
    </location>
</feature>
<dbReference type="RefSeq" id="XP_025359386.1">
    <property type="nucleotide sequence ID" value="XM_025504609.1"/>
</dbReference>
<evidence type="ECO:0000313" key="12">
    <source>
        <dbReference type="EMBL" id="PWN24774.1"/>
    </source>
</evidence>
<comment type="similarity">
    <text evidence="2">Belongs to the SKN1/KRE6 family.</text>
</comment>
<feature type="compositionally biased region" description="Low complexity" evidence="9">
    <location>
        <begin position="29"/>
        <end position="45"/>
    </location>
</feature>
<organism evidence="12 13">
    <name type="scientific">Jaminaea rosea</name>
    <dbReference type="NCBI Taxonomy" id="1569628"/>
    <lineage>
        <taxon>Eukaryota</taxon>
        <taxon>Fungi</taxon>
        <taxon>Dikarya</taxon>
        <taxon>Basidiomycota</taxon>
        <taxon>Ustilaginomycotina</taxon>
        <taxon>Exobasidiomycetes</taxon>
        <taxon>Microstromatales</taxon>
        <taxon>Microstromatales incertae sedis</taxon>
        <taxon>Jaminaea</taxon>
    </lineage>
</organism>
<dbReference type="PROSITE" id="PS51762">
    <property type="entry name" value="GH16_2"/>
    <property type="match status" value="1"/>
</dbReference>
<evidence type="ECO:0000259" key="11">
    <source>
        <dbReference type="PROSITE" id="PS51762"/>
    </source>
</evidence>
<evidence type="ECO:0000256" key="7">
    <source>
        <dbReference type="ARBA" id="ARBA00023180"/>
    </source>
</evidence>
<keyword evidence="6 10" id="KW-0472">Membrane</keyword>
<keyword evidence="12" id="KW-0430">Lectin</keyword>
<evidence type="ECO:0000256" key="10">
    <source>
        <dbReference type="SAM" id="Phobius"/>
    </source>
</evidence>
<name>A0A316UIN5_9BASI</name>